<keyword evidence="6 7" id="KW-0472">Membrane</keyword>
<comment type="caution">
    <text evidence="8">The sequence shown here is derived from an EMBL/GenBank/DDBJ whole genome shotgun (WGS) entry which is preliminary data.</text>
</comment>
<keyword evidence="2" id="KW-1003">Cell membrane</keyword>
<dbReference type="Pfam" id="PF00953">
    <property type="entry name" value="Glycos_transf_4"/>
    <property type="match status" value="1"/>
</dbReference>
<gene>
    <name evidence="8" type="ORF">GCM10007875_21200</name>
</gene>
<dbReference type="GO" id="GO:0016740">
    <property type="term" value="F:transferase activity"/>
    <property type="evidence" value="ECO:0007669"/>
    <property type="project" value="UniProtKB-KW"/>
</dbReference>
<feature type="transmembrane region" description="Helical" evidence="7">
    <location>
        <begin position="343"/>
        <end position="361"/>
    </location>
</feature>
<feature type="transmembrane region" description="Helical" evidence="7">
    <location>
        <begin position="201"/>
        <end position="219"/>
    </location>
</feature>
<organism evidence="8 9">
    <name type="scientific">Limnobacter litoralis</name>
    <dbReference type="NCBI Taxonomy" id="481366"/>
    <lineage>
        <taxon>Bacteria</taxon>
        <taxon>Pseudomonadati</taxon>
        <taxon>Pseudomonadota</taxon>
        <taxon>Betaproteobacteria</taxon>
        <taxon>Burkholderiales</taxon>
        <taxon>Burkholderiaceae</taxon>
        <taxon>Limnobacter</taxon>
    </lineage>
</organism>
<comment type="subcellular location">
    <subcellularLocation>
        <location evidence="1">Cell membrane</location>
        <topology evidence="1">Multi-pass membrane protein</topology>
    </subcellularLocation>
</comment>
<feature type="transmembrane region" description="Helical" evidence="7">
    <location>
        <begin position="12"/>
        <end position="31"/>
    </location>
</feature>
<evidence type="ECO:0000313" key="8">
    <source>
        <dbReference type="EMBL" id="GLR27029.1"/>
    </source>
</evidence>
<dbReference type="PANTHER" id="PTHR22926:SF3">
    <property type="entry name" value="UNDECAPRENYL-PHOSPHATE ALPHA-N-ACETYLGLUCOSAMINYL 1-PHOSPHATE TRANSFERASE"/>
    <property type="match status" value="1"/>
</dbReference>
<feature type="transmembrane region" description="Helical" evidence="7">
    <location>
        <begin position="79"/>
        <end position="102"/>
    </location>
</feature>
<feature type="transmembrane region" description="Helical" evidence="7">
    <location>
        <begin position="114"/>
        <end position="136"/>
    </location>
</feature>
<name>A0ABQ5YSC1_9BURK</name>
<dbReference type="Proteomes" id="UP001156664">
    <property type="component" value="Unassembled WGS sequence"/>
</dbReference>
<dbReference type="InterPro" id="IPR000715">
    <property type="entry name" value="Glycosyl_transferase_4"/>
</dbReference>
<evidence type="ECO:0000256" key="4">
    <source>
        <dbReference type="ARBA" id="ARBA00022692"/>
    </source>
</evidence>
<keyword evidence="5 7" id="KW-1133">Transmembrane helix</keyword>
<feature type="transmembrane region" description="Helical" evidence="7">
    <location>
        <begin position="258"/>
        <end position="276"/>
    </location>
</feature>
<evidence type="ECO:0000313" key="9">
    <source>
        <dbReference type="Proteomes" id="UP001156664"/>
    </source>
</evidence>
<dbReference type="CDD" id="cd06912">
    <property type="entry name" value="GT_MraY_like"/>
    <property type="match status" value="1"/>
</dbReference>
<evidence type="ECO:0000256" key="2">
    <source>
        <dbReference type="ARBA" id="ARBA00022475"/>
    </source>
</evidence>
<evidence type="ECO:0000256" key="1">
    <source>
        <dbReference type="ARBA" id="ARBA00004651"/>
    </source>
</evidence>
<feature type="transmembrane region" description="Helical" evidence="7">
    <location>
        <begin position="178"/>
        <end position="195"/>
    </location>
</feature>
<feature type="transmembrane region" description="Helical" evidence="7">
    <location>
        <begin position="148"/>
        <end position="166"/>
    </location>
</feature>
<evidence type="ECO:0000256" key="5">
    <source>
        <dbReference type="ARBA" id="ARBA00022989"/>
    </source>
</evidence>
<evidence type="ECO:0000256" key="3">
    <source>
        <dbReference type="ARBA" id="ARBA00022679"/>
    </source>
</evidence>
<reference evidence="9" key="1">
    <citation type="journal article" date="2019" name="Int. J. Syst. Evol. Microbiol.">
        <title>The Global Catalogue of Microorganisms (GCM) 10K type strain sequencing project: providing services to taxonomists for standard genome sequencing and annotation.</title>
        <authorList>
            <consortium name="The Broad Institute Genomics Platform"/>
            <consortium name="The Broad Institute Genome Sequencing Center for Infectious Disease"/>
            <person name="Wu L."/>
            <person name="Ma J."/>
        </authorList>
    </citation>
    <scope>NUCLEOTIDE SEQUENCE [LARGE SCALE GENOMIC DNA]</scope>
    <source>
        <strain evidence="9">NBRC 105857</strain>
    </source>
</reference>
<keyword evidence="4 7" id="KW-0812">Transmembrane</keyword>
<evidence type="ECO:0000256" key="6">
    <source>
        <dbReference type="ARBA" id="ARBA00023136"/>
    </source>
</evidence>
<dbReference type="RefSeq" id="WP_284281737.1">
    <property type="nucleotide sequence ID" value="NZ_BSOJ01000024.1"/>
</dbReference>
<evidence type="ECO:0000256" key="7">
    <source>
        <dbReference type="SAM" id="Phobius"/>
    </source>
</evidence>
<feature type="transmembrane region" description="Helical" evidence="7">
    <location>
        <begin position="319"/>
        <end position="337"/>
    </location>
</feature>
<proteinExistence type="predicted"/>
<sequence>MSTGVQLYSQLAWPLIAAGSVSFVVCLLLVYTKQWHGRFTLDSSVGKQKVHASPTPRIGGVALAAGVLVFLLMNGKGTMASGAALVSTFKSVCVAALPAFFAGLFEDLTKKVSVLARLLATAFSGCLLVMLTGHWVSHVSLPGVDFLLSFYPVGLVFTAFAVAGIANSVNIIDGFNGLAGGVVILMLGTLAVIAGRVGDQVILPMAIVGIAVTLGFMLVNYPKGNIFLGDAGAYSLGFYVASLAILLAERNPGSVSPWAMLLVCGYPVIETLFSIYRRAFRKRKLSPGQPDALHLHSLAYKKLVSRRLMVGAPAWQRNAATSPFMWLYAAIPMLGAINWPESLFMVILWFSFSGVIYLRLYRKLLSLRASSLRLSTAG</sequence>
<protein>
    <submittedName>
        <fullName evidence="8">Glycosyl transferase</fullName>
    </submittedName>
</protein>
<keyword evidence="3 8" id="KW-0808">Transferase</keyword>
<feature type="transmembrane region" description="Helical" evidence="7">
    <location>
        <begin position="52"/>
        <end position="73"/>
    </location>
</feature>
<keyword evidence="9" id="KW-1185">Reference proteome</keyword>
<dbReference type="PANTHER" id="PTHR22926">
    <property type="entry name" value="PHOSPHO-N-ACETYLMURAMOYL-PENTAPEPTIDE-TRANSFERASE"/>
    <property type="match status" value="1"/>
</dbReference>
<feature type="transmembrane region" description="Helical" evidence="7">
    <location>
        <begin position="226"/>
        <end position="246"/>
    </location>
</feature>
<accession>A0ABQ5YSC1</accession>
<dbReference type="EMBL" id="BSOJ01000024">
    <property type="protein sequence ID" value="GLR27029.1"/>
    <property type="molecule type" value="Genomic_DNA"/>
</dbReference>